<dbReference type="AlphaFoldDB" id="A0A498IDM6"/>
<keyword evidence="2" id="KW-0540">Nuclease</keyword>
<dbReference type="InterPro" id="IPR013520">
    <property type="entry name" value="Ribonucl_H"/>
</dbReference>
<dbReference type="GO" id="GO:0006308">
    <property type="term" value="P:DNA catabolic process"/>
    <property type="evidence" value="ECO:0007669"/>
    <property type="project" value="TreeGrafter"/>
</dbReference>
<dbReference type="InterPro" id="IPR012337">
    <property type="entry name" value="RNaseH-like_sf"/>
</dbReference>
<dbReference type="GO" id="GO:0008296">
    <property type="term" value="F:3'-5'-DNA exonuclease activity"/>
    <property type="evidence" value="ECO:0007669"/>
    <property type="project" value="TreeGrafter"/>
</dbReference>
<comment type="caution">
    <text evidence="9">The sequence shown here is derived from an EMBL/GenBank/DDBJ whole genome shotgun (WGS) entry which is preliminary data.</text>
</comment>
<comment type="similarity">
    <text evidence="7">Belongs to the exonuclease superfamily. TREX family.</text>
</comment>
<evidence type="ECO:0000313" key="10">
    <source>
        <dbReference type="Proteomes" id="UP000290289"/>
    </source>
</evidence>
<keyword evidence="4" id="KW-0378">Hydrolase</keyword>
<keyword evidence="6" id="KW-0460">Magnesium</keyword>
<dbReference type="SUPFAM" id="SSF53098">
    <property type="entry name" value="Ribonuclease H-like"/>
    <property type="match status" value="1"/>
</dbReference>
<dbReference type="SMR" id="A0A498IDM6"/>
<evidence type="ECO:0000256" key="1">
    <source>
        <dbReference type="ARBA" id="ARBA00001946"/>
    </source>
</evidence>
<sequence length="273" mass="30459">MRACAMFCSNLQVPKFGVQSPSLRLASLRRTLTTTTALSKSPSKSFRSIQYSDAQATILNFGILKDLVKIFVLDLETTGLCRRIGHVTEIAVRDLQGGKNSCFQTLVNPQQNVPNSSIHGIPTNMVTHSDVPRMVELIPILLEYIRSRQGPGVQVLFAAHNARRFDVPFLIKEFSSCSFEIPPDWLFLDTLALSHELRKLYGPKVPPKISLEGLSEFYKITREGPKHRAMADVNLLTSILPNMTSDLNLGVADLLQRSFKASVCSITMKKKKK</sequence>
<dbReference type="PANTHER" id="PTHR13058">
    <property type="entry name" value="THREE PRIME REPAIR EXONUCLEASE 1, 2"/>
    <property type="match status" value="1"/>
</dbReference>
<keyword evidence="3" id="KW-0479">Metal-binding</keyword>
<dbReference type="CDD" id="cd06127">
    <property type="entry name" value="DEDDh"/>
    <property type="match status" value="1"/>
</dbReference>
<keyword evidence="10" id="KW-1185">Reference proteome</keyword>
<evidence type="ECO:0000256" key="7">
    <source>
        <dbReference type="ARBA" id="ARBA00025769"/>
    </source>
</evidence>
<feature type="domain" description="Exonuclease" evidence="8">
    <location>
        <begin position="69"/>
        <end position="249"/>
    </location>
</feature>
<dbReference type="GO" id="GO:0003676">
    <property type="term" value="F:nucleic acid binding"/>
    <property type="evidence" value="ECO:0007669"/>
    <property type="project" value="InterPro"/>
</dbReference>
<dbReference type="GO" id="GO:0005737">
    <property type="term" value="C:cytoplasm"/>
    <property type="evidence" value="ECO:0007669"/>
    <property type="project" value="TreeGrafter"/>
</dbReference>
<dbReference type="Gene3D" id="3.30.420.10">
    <property type="entry name" value="Ribonuclease H-like superfamily/Ribonuclease H"/>
    <property type="match status" value="1"/>
</dbReference>
<comment type="cofactor">
    <cofactor evidence="1">
        <name>Mg(2+)</name>
        <dbReference type="ChEBI" id="CHEBI:18420"/>
    </cofactor>
</comment>
<dbReference type="GO" id="GO:0046872">
    <property type="term" value="F:metal ion binding"/>
    <property type="evidence" value="ECO:0007669"/>
    <property type="project" value="UniProtKB-KW"/>
</dbReference>
<dbReference type="PANTHER" id="PTHR13058:SF19">
    <property type="entry name" value="LD40940P"/>
    <property type="match status" value="1"/>
</dbReference>
<dbReference type="Pfam" id="PF00929">
    <property type="entry name" value="RNase_T"/>
    <property type="match status" value="1"/>
</dbReference>
<dbReference type="EMBL" id="RDQH01000339">
    <property type="protein sequence ID" value="RXH80185.1"/>
    <property type="molecule type" value="Genomic_DNA"/>
</dbReference>
<name>A0A498IDM6_MALDO</name>
<evidence type="ECO:0000256" key="3">
    <source>
        <dbReference type="ARBA" id="ARBA00022723"/>
    </source>
</evidence>
<accession>A0A498IDM6</accession>
<keyword evidence="5" id="KW-0269">Exonuclease</keyword>
<dbReference type="InterPro" id="IPR036397">
    <property type="entry name" value="RNaseH_sf"/>
</dbReference>
<reference evidence="9 10" key="1">
    <citation type="submission" date="2018-10" db="EMBL/GenBank/DDBJ databases">
        <title>A high-quality apple genome assembly.</title>
        <authorList>
            <person name="Hu J."/>
        </authorList>
    </citation>
    <scope>NUCLEOTIDE SEQUENCE [LARGE SCALE GENOMIC DNA]</scope>
    <source>
        <strain evidence="10">cv. HFTH1</strain>
        <tissue evidence="9">Young leaf</tissue>
    </source>
</reference>
<evidence type="ECO:0000256" key="2">
    <source>
        <dbReference type="ARBA" id="ARBA00022722"/>
    </source>
</evidence>
<proteinExistence type="inferred from homology"/>
<dbReference type="Proteomes" id="UP000290289">
    <property type="component" value="Chromosome 13"/>
</dbReference>
<protein>
    <recommendedName>
        <fullName evidence="8">Exonuclease domain-containing protein</fullName>
    </recommendedName>
</protein>
<evidence type="ECO:0000256" key="4">
    <source>
        <dbReference type="ARBA" id="ARBA00022801"/>
    </source>
</evidence>
<evidence type="ECO:0000256" key="5">
    <source>
        <dbReference type="ARBA" id="ARBA00022839"/>
    </source>
</evidence>
<gene>
    <name evidence="9" type="ORF">DVH24_041332</name>
</gene>
<organism evidence="9 10">
    <name type="scientific">Malus domestica</name>
    <name type="common">Apple</name>
    <name type="synonym">Pyrus malus</name>
    <dbReference type="NCBI Taxonomy" id="3750"/>
    <lineage>
        <taxon>Eukaryota</taxon>
        <taxon>Viridiplantae</taxon>
        <taxon>Streptophyta</taxon>
        <taxon>Embryophyta</taxon>
        <taxon>Tracheophyta</taxon>
        <taxon>Spermatophyta</taxon>
        <taxon>Magnoliopsida</taxon>
        <taxon>eudicotyledons</taxon>
        <taxon>Gunneridae</taxon>
        <taxon>Pentapetalae</taxon>
        <taxon>rosids</taxon>
        <taxon>fabids</taxon>
        <taxon>Rosales</taxon>
        <taxon>Rosaceae</taxon>
        <taxon>Amygdaloideae</taxon>
        <taxon>Maleae</taxon>
        <taxon>Malus</taxon>
    </lineage>
</organism>
<dbReference type="OrthoDB" id="10250935at2759"/>
<evidence type="ECO:0000259" key="8">
    <source>
        <dbReference type="SMART" id="SM00479"/>
    </source>
</evidence>
<dbReference type="STRING" id="3750.A0A498IDM6"/>
<evidence type="ECO:0000313" key="9">
    <source>
        <dbReference type="EMBL" id="RXH80185.1"/>
    </source>
</evidence>
<dbReference type="SMART" id="SM00479">
    <property type="entry name" value="EXOIII"/>
    <property type="match status" value="1"/>
</dbReference>
<dbReference type="InterPro" id="IPR040393">
    <property type="entry name" value="TREX1/2"/>
</dbReference>
<evidence type="ECO:0000256" key="6">
    <source>
        <dbReference type="ARBA" id="ARBA00022842"/>
    </source>
</evidence>